<dbReference type="EMBL" id="LAZR01052375">
    <property type="protein sequence ID" value="KKK83103.1"/>
    <property type="molecule type" value="Genomic_DNA"/>
</dbReference>
<sequence>MADIRYLATAAVVAQLDTATVGGTIETGDIFTLTVTGLDGTTHEVTISAADTTIALTVADLVTAWNNSTNSLTTGITAVDASPDVTLTADVAGVAFSVAATTTEAGGGAADGQTFVLVNTTSNAGPSDWSSADNWSGGAVPGGAGSQNVFIEDSLVDILYGLDQSGIGNTLDSLNISASYRGKIGTDGATGVAADYLQIKATIVNIGAETGPGTQSGSARIKLDLGATASTVNVYRTASSTDIGKASLRLKAASASTTVNVFRGSVGLAIEPGETTTVGSVNISWIVNRANHLSNSRELYLVYQFPRYSILDARSPSLLIA</sequence>
<reference evidence="1" key="1">
    <citation type="journal article" date="2015" name="Nature">
        <title>Complex archaea that bridge the gap between prokaryotes and eukaryotes.</title>
        <authorList>
            <person name="Spang A."/>
            <person name="Saw J.H."/>
            <person name="Jorgensen S.L."/>
            <person name="Zaremba-Niedzwiedzka K."/>
            <person name="Martijn J."/>
            <person name="Lind A.E."/>
            <person name="van Eijk R."/>
            <person name="Schleper C."/>
            <person name="Guy L."/>
            <person name="Ettema T.J."/>
        </authorList>
    </citation>
    <scope>NUCLEOTIDE SEQUENCE</scope>
</reference>
<feature type="non-terminal residue" evidence="1">
    <location>
        <position position="321"/>
    </location>
</feature>
<proteinExistence type="predicted"/>
<name>A0A0F8YNV4_9ZZZZ</name>
<comment type="caution">
    <text evidence="1">The sequence shown here is derived from an EMBL/GenBank/DDBJ whole genome shotgun (WGS) entry which is preliminary data.</text>
</comment>
<organism evidence="1">
    <name type="scientific">marine sediment metagenome</name>
    <dbReference type="NCBI Taxonomy" id="412755"/>
    <lineage>
        <taxon>unclassified sequences</taxon>
        <taxon>metagenomes</taxon>
        <taxon>ecological metagenomes</taxon>
    </lineage>
</organism>
<gene>
    <name evidence="1" type="ORF">LCGC14_2796730</name>
</gene>
<accession>A0A0F8YNV4</accession>
<protein>
    <submittedName>
        <fullName evidence="1">Uncharacterized protein</fullName>
    </submittedName>
</protein>
<evidence type="ECO:0000313" key="1">
    <source>
        <dbReference type="EMBL" id="KKK83103.1"/>
    </source>
</evidence>
<dbReference type="AlphaFoldDB" id="A0A0F8YNV4"/>